<keyword evidence="6" id="KW-0150">Chloroplast</keyword>
<accession>A0A7G2DV23</accession>
<reference evidence="20 21" key="1">
    <citation type="submission" date="2020-09" db="EMBL/GenBank/DDBJ databases">
        <authorList>
            <person name="Ashkenazy H."/>
        </authorList>
    </citation>
    <scope>NUCLEOTIDE SEQUENCE [LARGE SCALE GENOMIC DNA]</scope>
    <source>
        <strain evidence="21">cv. Cdm-0</strain>
    </source>
</reference>
<dbReference type="AlphaFoldDB" id="A0A7G2DV23"/>
<dbReference type="PANTHER" id="PTHR31384">
    <property type="entry name" value="AUXIN RESPONSE FACTOR 4-RELATED"/>
    <property type="match status" value="1"/>
</dbReference>
<dbReference type="InterPro" id="IPR033389">
    <property type="entry name" value="AUX/IAA_dom"/>
</dbReference>
<evidence type="ECO:0000256" key="9">
    <source>
        <dbReference type="ARBA" id="ARBA00022946"/>
    </source>
</evidence>
<keyword evidence="9" id="KW-0809">Transit peptide</keyword>
<dbReference type="SUPFAM" id="SSF54637">
    <property type="entry name" value="Thioesterase/thiol ester dehydrase-isomerase"/>
    <property type="match status" value="1"/>
</dbReference>
<dbReference type="GO" id="GO:0009734">
    <property type="term" value="P:auxin-activated signaling pathway"/>
    <property type="evidence" value="ECO:0007669"/>
    <property type="project" value="UniProtKB-KW"/>
</dbReference>
<evidence type="ECO:0000256" key="3">
    <source>
        <dbReference type="ARBA" id="ARBA00005953"/>
    </source>
</evidence>
<evidence type="ECO:0000256" key="12">
    <source>
        <dbReference type="ARBA" id="ARBA00023125"/>
    </source>
</evidence>
<evidence type="ECO:0000256" key="13">
    <source>
        <dbReference type="ARBA" id="ARBA00023163"/>
    </source>
</evidence>
<evidence type="ECO:0000256" key="15">
    <source>
        <dbReference type="ARBA" id="ARBA00023294"/>
    </source>
</evidence>
<evidence type="ECO:0000256" key="11">
    <source>
        <dbReference type="ARBA" id="ARBA00023098"/>
    </source>
</evidence>
<evidence type="ECO:0000256" key="8">
    <source>
        <dbReference type="ARBA" id="ARBA00022801"/>
    </source>
</evidence>
<dbReference type="Pfam" id="PF06507">
    <property type="entry name" value="ARF_AD"/>
    <property type="match status" value="1"/>
</dbReference>
<dbReference type="GO" id="GO:0006629">
    <property type="term" value="P:lipid metabolic process"/>
    <property type="evidence" value="ECO:0007669"/>
    <property type="project" value="UniProtKB-KW"/>
</dbReference>
<evidence type="ECO:0000313" key="21">
    <source>
        <dbReference type="Proteomes" id="UP000516314"/>
    </source>
</evidence>
<dbReference type="SMART" id="SM01019">
    <property type="entry name" value="B3"/>
    <property type="match status" value="1"/>
</dbReference>
<dbReference type="InterPro" id="IPR003340">
    <property type="entry name" value="B3_DNA-bd"/>
</dbReference>
<organism evidence="20 21">
    <name type="scientific">Arabidopsis thaliana</name>
    <name type="common">Mouse-ear cress</name>
    <dbReference type="NCBI Taxonomy" id="3702"/>
    <lineage>
        <taxon>Eukaryota</taxon>
        <taxon>Viridiplantae</taxon>
        <taxon>Streptophyta</taxon>
        <taxon>Embryophyta</taxon>
        <taxon>Tracheophyta</taxon>
        <taxon>Spermatophyta</taxon>
        <taxon>Magnoliopsida</taxon>
        <taxon>eudicotyledons</taxon>
        <taxon>Gunneridae</taxon>
        <taxon>Pentapetalae</taxon>
        <taxon>rosids</taxon>
        <taxon>malvids</taxon>
        <taxon>Brassicales</taxon>
        <taxon>Brassicaceae</taxon>
        <taxon>Camelineae</taxon>
        <taxon>Arabidopsis</taxon>
    </lineage>
</organism>
<name>A0A7G2DV23_ARATH</name>
<evidence type="ECO:0000256" key="7">
    <source>
        <dbReference type="ARBA" id="ARBA00022640"/>
    </source>
</evidence>
<evidence type="ECO:0000256" key="5">
    <source>
        <dbReference type="ARBA" id="ARBA00011726"/>
    </source>
</evidence>
<dbReference type="InterPro" id="IPR053793">
    <property type="entry name" value="PB1-like"/>
</dbReference>
<comment type="similarity">
    <text evidence="4 17">Belongs to the ARF family.</text>
</comment>
<comment type="subunit">
    <text evidence="5 17">Homodimers and heterodimers.</text>
</comment>
<evidence type="ECO:0000256" key="2">
    <source>
        <dbReference type="ARBA" id="ARBA00004229"/>
    </source>
</evidence>
<dbReference type="FunFam" id="3.10.129.10:FF:000037">
    <property type="entry name" value="acyl-acyl carrier protein thioesterase ATL3, chloroplastic"/>
    <property type="match status" value="1"/>
</dbReference>
<dbReference type="FunFam" id="3.10.20.90:FF:000047">
    <property type="entry name" value="Auxin response factor"/>
    <property type="match status" value="1"/>
</dbReference>
<dbReference type="Pfam" id="PF13279">
    <property type="entry name" value="4HBT_2"/>
    <property type="match status" value="1"/>
</dbReference>
<keyword evidence="10 17" id="KW-0805">Transcription regulation</keyword>
<evidence type="ECO:0000256" key="10">
    <source>
        <dbReference type="ARBA" id="ARBA00023015"/>
    </source>
</evidence>
<dbReference type="Pfam" id="PF02362">
    <property type="entry name" value="B3"/>
    <property type="match status" value="1"/>
</dbReference>
<dbReference type="Gene3D" id="3.10.129.10">
    <property type="entry name" value="Hotdog Thioesterase"/>
    <property type="match status" value="1"/>
</dbReference>
<dbReference type="Gene3D" id="2.30.30.1040">
    <property type="match status" value="1"/>
</dbReference>
<keyword evidence="13 17" id="KW-0804">Transcription</keyword>
<dbReference type="GO" id="GO:0009507">
    <property type="term" value="C:chloroplast"/>
    <property type="evidence" value="ECO:0007669"/>
    <property type="project" value="UniProtKB-SubCell"/>
</dbReference>
<keyword evidence="12 17" id="KW-0238">DNA-binding</keyword>
<dbReference type="Gene3D" id="3.10.20.90">
    <property type="entry name" value="Phosphatidylinositol 3-kinase Catalytic Subunit, Chain A, domain 1"/>
    <property type="match status" value="1"/>
</dbReference>
<evidence type="ECO:0000259" key="18">
    <source>
        <dbReference type="PROSITE" id="PS50863"/>
    </source>
</evidence>
<evidence type="ECO:0000256" key="4">
    <source>
        <dbReference type="ARBA" id="ARBA00007853"/>
    </source>
</evidence>
<comment type="subcellular location">
    <subcellularLocation>
        <location evidence="1 17">Nucleus</location>
    </subcellularLocation>
    <subcellularLocation>
        <location evidence="2">Plastid</location>
        <location evidence="2">Chloroplast</location>
    </subcellularLocation>
</comment>
<keyword evidence="11" id="KW-0443">Lipid metabolism</keyword>
<dbReference type="InterPro" id="IPR015300">
    <property type="entry name" value="DNA-bd_pseudobarrel_sf"/>
</dbReference>
<dbReference type="GO" id="GO:0005634">
    <property type="term" value="C:nucleus"/>
    <property type="evidence" value="ECO:0007669"/>
    <property type="project" value="UniProtKB-SubCell"/>
</dbReference>
<evidence type="ECO:0000256" key="6">
    <source>
        <dbReference type="ARBA" id="ARBA00022528"/>
    </source>
</evidence>
<dbReference type="CDD" id="cd00586">
    <property type="entry name" value="4HBT"/>
    <property type="match status" value="1"/>
</dbReference>
<dbReference type="PROSITE" id="PS50863">
    <property type="entry name" value="B3"/>
    <property type="match status" value="1"/>
</dbReference>
<sequence>MFQATSTGAQIMHAAFPRSWRRGHVLPLRSAKIFKPLACLELRGSTGMGRFHEIELKVRDYELDQFGVVNNAVYANYCQHGRHEFMDSIGINCNEVSRSGGALAIPELTIKFLAPLRSGCRFVVKTRISGISLVRIYFEQFIFKLPNQEPILEAKGTAVWLDNKYRPTRVPSHVMETGNVVNAQPELSGIIDGSKSYMYEQLWKLCAGPLCDIPKLGENVYYFPQGNIELVDASTREELNELQPICDLPSKLQCRVIAIHLKVENNSDETYAEITLMSDTTQVVIPTQSENQFRPLVNSFTKVLTASDTSAYGGFFVPKKHAIECLPPLDMSQPLPAQELLAIDLHGTPQRHSLTTGWNEFTTSKKLVKGDVIVFVRGETGELRVGIRRARHQQGNIPSSIVSTDCMRHGVIASAKHALDNQCIFIVVYKPRSSQFIVSYDKFLDAVNNKFIVGSRFTMRFEGDDFSERRYFGTIIGVNDFSPHWKCSEWRSLEEIEHLMSALNVPRSSLLKNKRLREVNEFGSSSSHILPPILTQGQEIGQLSFASPMNISLRYRDATEDAMNPSRLLMSYPVQPMPKLNYNNQMVTQIEENITTKAVTNFRLFGVSLAIPEVIKDPIEEIGSDISKLTEGKKFGQSQTLRSPIEIQSKQFGSTRTCTKVQMQGVTIGRAVDLSVLNGYDQLILELEKLFDLKGQLQTRNQWKITFTDSDGYEMLVGDDPWPEFCKMVKKILIYSKEEVKNLKSSKSLSS</sequence>
<evidence type="ECO:0000256" key="1">
    <source>
        <dbReference type="ARBA" id="ARBA00004123"/>
    </source>
</evidence>
<gene>
    <name evidence="20" type="ORF">AT9943_LOCUS2951</name>
</gene>
<protein>
    <recommendedName>
        <fullName evidence="17">Auxin response factor</fullName>
    </recommendedName>
</protein>
<dbReference type="InterPro" id="IPR044835">
    <property type="entry name" value="ARF_plant"/>
</dbReference>
<dbReference type="SUPFAM" id="SSF101936">
    <property type="entry name" value="DNA-binding pseudobarrel domain"/>
    <property type="match status" value="1"/>
</dbReference>
<dbReference type="PROSITE" id="PS51745">
    <property type="entry name" value="PB1"/>
    <property type="match status" value="1"/>
</dbReference>
<comment type="function">
    <text evidence="16">Auxin response factors (ARFs) are transcriptional factors that bind specifically to the DNA sequence 5'-TGTCTC-3' found in the auxin-responsive promoter elements (AuxREs). Could act as transcriptional activator or repressor. Formation of heterodimers with Aux/IAA proteins may alter their ability to modulate early auxin response genes expression.</text>
</comment>
<dbReference type="GO" id="GO:0006355">
    <property type="term" value="P:regulation of DNA-templated transcription"/>
    <property type="evidence" value="ECO:0007669"/>
    <property type="project" value="InterPro"/>
</dbReference>
<dbReference type="Proteomes" id="UP000516314">
    <property type="component" value="Chromosome 1"/>
</dbReference>
<dbReference type="EMBL" id="LR881466">
    <property type="protein sequence ID" value="CAD5314519.1"/>
    <property type="molecule type" value="Genomic_DNA"/>
</dbReference>
<dbReference type="InterPro" id="IPR029069">
    <property type="entry name" value="HotDog_dom_sf"/>
</dbReference>
<proteinExistence type="inferred from homology"/>
<evidence type="ECO:0000259" key="19">
    <source>
        <dbReference type="PROSITE" id="PS51745"/>
    </source>
</evidence>
<evidence type="ECO:0000256" key="17">
    <source>
        <dbReference type="RuleBase" id="RU004561"/>
    </source>
</evidence>
<dbReference type="GO" id="GO:0016297">
    <property type="term" value="F:fatty acyl-[ACP] hydrolase activity"/>
    <property type="evidence" value="ECO:0007669"/>
    <property type="project" value="UniProtKB-ARBA"/>
</dbReference>
<dbReference type="GO" id="GO:0003677">
    <property type="term" value="F:DNA binding"/>
    <property type="evidence" value="ECO:0007669"/>
    <property type="project" value="UniProtKB-KW"/>
</dbReference>
<dbReference type="PANTHER" id="PTHR31384:SF164">
    <property type="entry name" value="AUXIN RESPONSE FACTOR 12-RELATED"/>
    <property type="match status" value="1"/>
</dbReference>
<evidence type="ECO:0000256" key="16">
    <source>
        <dbReference type="ARBA" id="ARBA00037697"/>
    </source>
</evidence>
<feature type="domain" description="PB1" evidence="19">
    <location>
        <begin position="656"/>
        <end position="737"/>
    </location>
</feature>
<keyword evidence="15 17" id="KW-0927">Auxin signaling pathway</keyword>
<keyword evidence="7" id="KW-0934">Plastid</keyword>
<dbReference type="Gene3D" id="2.40.330.10">
    <property type="entry name" value="DNA-binding pseudobarrel domain"/>
    <property type="match status" value="1"/>
</dbReference>
<feature type="domain" description="TF-B3" evidence="18">
    <location>
        <begin position="354"/>
        <end position="391"/>
    </location>
</feature>
<keyword evidence="8" id="KW-0378">Hydrolase</keyword>
<evidence type="ECO:0000313" key="20">
    <source>
        <dbReference type="EMBL" id="CAD5314519.1"/>
    </source>
</evidence>
<dbReference type="SUPFAM" id="SSF54277">
    <property type="entry name" value="CAD &amp; PB1 domains"/>
    <property type="match status" value="1"/>
</dbReference>
<dbReference type="InterPro" id="IPR010525">
    <property type="entry name" value="ARF_dom"/>
</dbReference>
<keyword evidence="14 17" id="KW-0539">Nucleus</keyword>
<evidence type="ECO:0000256" key="14">
    <source>
        <dbReference type="ARBA" id="ARBA00023242"/>
    </source>
</evidence>
<comment type="similarity">
    <text evidence="3">Belongs to the 4-hydroxybenzoyl-CoA thioesterase family.</text>
</comment>
<dbReference type="Pfam" id="PF02309">
    <property type="entry name" value="AUX_IAA"/>
    <property type="match status" value="1"/>
</dbReference>
<dbReference type="CDD" id="cd10017">
    <property type="entry name" value="B3_DNA"/>
    <property type="match status" value="1"/>
</dbReference>